<feature type="non-terminal residue" evidence="1">
    <location>
        <position position="1"/>
    </location>
</feature>
<keyword evidence="2" id="KW-1185">Reference proteome</keyword>
<dbReference type="EMBL" id="LSSK01000189">
    <property type="protein sequence ID" value="OMH84489.1"/>
    <property type="molecule type" value="Genomic_DNA"/>
</dbReference>
<sequence>NRTIQTHFLDYSILFTKFIQQLAFKSHQKTATRGQQKSQKADEDRTTNFNNLSSTSASVISKYLSLLIQHFCFALPSLKNPPSTTVLNNLKPCWFSILDILSTEDRDTLVANFATIINSTSNTIKGKPKNRNLYQSGRFNAPNLSTPIDILKNLNSDYVEFYKFNPSFY</sequence>
<reference evidence="2" key="1">
    <citation type="submission" date="2017-01" db="EMBL/GenBank/DDBJ databases">
        <authorList>
            <person name="Wang Y."/>
            <person name="White M."/>
            <person name="Kvist S."/>
            <person name="Moncalvo J.-M."/>
        </authorList>
    </citation>
    <scope>NUCLEOTIDE SEQUENCE [LARGE SCALE GENOMIC DNA]</scope>
    <source>
        <strain evidence="2">COL-18-3</strain>
    </source>
</reference>
<dbReference type="AlphaFoldDB" id="A0A1R1PUB4"/>
<organism evidence="1 2">
    <name type="scientific">Zancudomyces culisetae</name>
    <name type="common">Gut fungus</name>
    <name type="synonym">Smittium culisetae</name>
    <dbReference type="NCBI Taxonomy" id="1213189"/>
    <lineage>
        <taxon>Eukaryota</taxon>
        <taxon>Fungi</taxon>
        <taxon>Fungi incertae sedis</taxon>
        <taxon>Zoopagomycota</taxon>
        <taxon>Kickxellomycotina</taxon>
        <taxon>Harpellomycetes</taxon>
        <taxon>Harpellales</taxon>
        <taxon>Legeriomycetaceae</taxon>
        <taxon>Zancudomyces</taxon>
    </lineage>
</organism>
<comment type="caution">
    <text evidence="1">The sequence shown here is derived from an EMBL/GenBank/DDBJ whole genome shotgun (WGS) entry which is preliminary data.</text>
</comment>
<dbReference type="Proteomes" id="UP000188320">
    <property type="component" value="Unassembled WGS sequence"/>
</dbReference>
<name>A0A1R1PUB4_ZANCU</name>
<evidence type="ECO:0000313" key="2">
    <source>
        <dbReference type="Proteomes" id="UP000188320"/>
    </source>
</evidence>
<evidence type="ECO:0000313" key="1">
    <source>
        <dbReference type="EMBL" id="OMH84489.1"/>
    </source>
</evidence>
<protein>
    <submittedName>
        <fullName evidence="1">Uncharacterized protein</fullName>
    </submittedName>
</protein>
<accession>A0A1R1PUB4</accession>
<gene>
    <name evidence="1" type="ORF">AX774_g1978</name>
</gene>
<proteinExistence type="predicted"/>